<dbReference type="Pfam" id="PF00251">
    <property type="entry name" value="Glyco_hydro_32N"/>
    <property type="match status" value="1"/>
</dbReference>
<protein>
    <recommendedName>
        <fullName evidence="2">beta-fructofuranosidase</fullName>
        <ecNumber evidence="2">3.2.1.26</ecNumber>
    </recommendedName>
</protein>
<dbReference type="PANTHER" id="PTHR43101:SF1">
    <property type="entry name" value="BETA-FRUCTOSIDASE"/>
    <property type="match status" value="1"/>
</dbReference>
<evidence type="ECO:0000313" key="7">
    <source>
        <dbReference type="EMBL" id="RFU15316.1"/>
    </source>
</evidence>
<dbReference type="Gene3D" id="2.115.10.20">
    <property type="entry name" value="Glycosyl hydrolase domain, family 43"/>
    <property type="match status" value="1"/>
</dbReference>
<proteinExistence type="inferred from homology"/>
<dbReference type="PROSITE" id="PS51318">
    <property type="entry name" value="TAT"/>
    <property type="match status" value="1"/>
</dbReference>
<keyword evidence="4" id="KW-0326">Glycosidase</keyword>
<dbReference type="EMBL" id="QVQT01000006">
    <property type="protein sequence ID" value="RFU15316.1"/>
    <property type="molecule type" value="Genomic_DNA"/>
</dbReference>
<feature type="domain" description="Glycosyl hydrolase family 32 N-terminal" evidence="6">
    <location>
        <begin position="51"/>
        <end position="241"/>
    </location>
</feature>
<dbReference type="Proteomes" id="UP000264702">
    <property type="component" value="Unassembled WGS sequence"/>
</dbReference>
<dbReference type="SMART" id="SM00640">
    <property type="entry name" value="Glyco_32"/>
    <property type="match status" value="1"/>
</dbReference>
<evidence type="ECO:0000256" key="3">
    <source>
        <dbReference type="ARBA" id="ARBA00022801"/>
    </source>
</evidence>
<dbReference type="PROSITE" id="PS00609">
    <property type="entry name" value="GLYCOSYL_HYDROL_F32"/>
    <property type="match status" value="1"/>
</dbReference>
<keyword evidence="5" id="KW-0732">Signal</keyword>
<comment type="caution">
    <text evidence="7">The sequence shown here is derived from an EMBL/GenBank/DDBJ whole genome shotgun (WGS) entry which is preliminary data.</text>
</comment>
<evidence type="ECO:0000256" key="4">
    <source>
        <dbReference type="ARBA" id="ARBA00023295"/>
    </source>
</evidence>
<dbReference type="EC" id="3.2.1.26" evidence="2"/>
<evidence type="ECO:0000259" key="6">
    <source>
        <dbReference type="Pfam" id="PF00251"/>
    </source>
</evidence>
<gene>
    <name evidence="7" type="ORF">D0Y96_16695</name>
</gene>
<name>A0A372IK56_9BACT</name>
<reference evidence="7 8" key="1">
    <citation type="submission" date="2018-08" db="EMBL/GenBank/DDBJ databases">
        <title>Acidipila sp. 4G-K13, an acidobacterium isolated from forest soil.</title>
        <authorList>
            <person name="Gao Z.-H."/>
            <person name="Qiu L.-H."/>
        </authorList>
    </citation>
    <scope>NUCLEOTIDE SEQUENCE [LARGE SCALE GENOMIC DNA]</scope>
    <source>
        <strain evidence="7 8">4G-K13</strain>
    </source>
</reference>
<dbReference type="InterPro" id="IPR013148">
    <property type="entry name" value="Glyco_hydro_32_N"/>
</dbReference>
<dbReference type="InterPro" id="IPR001362">
    <property type="entry name" value="Glyco_hydro_32"/>
</dbReference>
<evidence type="ECO:0000313" key="8">
    <source>
        <dbReference type="Proteomes" id="UP000264702"/>
    </source>
</evidence>
<accession>A0A372IK56</accession>
<organism evidence="7 8">
    <name type="scientific">Paracidobacterium acidisoli</name>
    <dbReference type="NCBI Taxonomy" id="2303751"/>
    <lineage>
        <taxon>Bacteria</taxon>
        <taxon>Pseudomonadati</taxon>
        <taxon>Acidobacteriota</taxon>
        <taxon>Terriglobia</taxon>
        <taxon>Terriglobales</taxon>
        <taxon>Acidobacteriaceae</taxon>
        <taxon>Paracidobacterium</taxon>
    </lineage>
</organism>
<dbReference type="InterPro" id="IPR006311">
    <property type="entry name" value="TAT_signal"/>
</dbReference>
<dbReference type="GO" id="GO:0005975">
    <property type="term" value="P:carbohydrate metabolic process"/>
    <property type="evidence" value="ECO:0007669"/>
    <property type="project" value="InterPro"/>
</dbReference>
<comment type="similarity">
    <text evidence="1">Belongs to the glycosyl hydrolase 32 family.</text>
</comment>
<sequence length="265" mass="30041">MDLNFLTTRRVFLSLATSVTAAAVLGHSMPPQGETASEAKLAADPMRPQFHLMPAANWMNDPNGPIWFNRRYHMFCQYNPHAAVWGDMSWAHAVSPDMMHWTHLPVAMTPTPGGPDAYGVFTGSCFAVDRRVYAIYTGTVQSTPEKATLHDEHSTIRESQCLAYSDDPELIHWTKLPEPVIAAPPAGMNVTGFRDPSIWKQDGWYYMTVGSGMVKQGGCVLLYRSRDLKHWTWLHKLTGRKRRIRWRRARCGSARSSLRWMAAMY</sequence>
<dbReference type="AlphaFoldDB" id="A0A372IK56"/>
<evidence type="ECO:0000256" key="1">
    <source>
        <dbReference type="ARBA" id="ARBA00009902"/>
    </source>
</evidence>
<dbReference type="InterPro" id="IPR018053">
    <property type="entry name" value="Glyco_hydro_32_AS"/>
</dbReference>
<feature type="chain" id="PRO_5016771008" description="beta-fructofuranosidase" evidence="5">
    <location>
        <begin position="22"/>
        <end position="265"/>
    </location>
</feature>
<evidence type="ECO:0000256" key="2">
    <source>
        <dbReference type="ARBA" id="ARBA00012758"/>
    </source>
</evidence>
<dbReference type="GO" id="GO:0004564">
    <property type="term" value="F:beta-fructofuranosidase activity"/>
    <property type="evidence" value="ECO:0007669"/>
    <property type="project" value="UniProtKB-EC"/>
</dbReference>
<keyword evidence="3 7" id="KW-0378">Hydrolase</keyword>
<dbReference type="InterPro" id="IPR023296">
    <property type="entry name" value="Glyco_hydro_beta-prop_sf"/>
</dbReference>
<keyword evidence="8" id="KW-1185">Reference proteome</keyword>
<feature type="signal peptide" evidence="5">
    <location>
        <begin position="1"/>
        <end position="21"/>
    </location>
</feature>
<dbReference type="PANTHER" id="PTHR43101">
    <property type="entry name" value="BETA-FRUCTOSIDASE"/>
    <property type="match status" value="1"/>
</dbReference>
<evidence type="ECO:0000256" key="5">
    <source>
        <dbReference type="SAM" id="SignalP"/>
    </source>
</evidence>
<dbReference type="CDD" id="cd08996">
    <property type="entry name" value="GH32_FFase"/>
    <property type="match status" value="1"/>
</dbReference>
<dbReference type="SUPFAM" id="SSF75005">
    <property type="entry name" value="Arabinanase/levansucrase/invertase"/>
    <property type="match status" value="1"/>
</dbReference>
<dbReference type="InterPro" id="IPR051214">
    <property type="entry name" value="GH32_Enzymes"/>
</dbReference>